<keyword evidence="2" id="KW-1185">Reference proteome</keyword>
<gene>
    <name evidence="1" type="ORF">BpHYR1_019401</name>
</gene>
<evidence type="ECO:0000313" key="1">
    <source>
        <dbReference type="EMBL" id="RNA37569.1"/>
    </source>
</evidence>
<dbReference type="EMBL" id="REGN01001027">
    <property type="protein sequence ID" value="RNA37569.1"/>
    <property type="molecule type" value="Genomic_DNA"/>
</dbReference>
<protein>
    <recommendedName>
        <fullName evidence="3">HAT C-terminal dimerisation domain-containing protein</fullName>
    </recommendedName>
</protein>
<accession>A0A3M7SPA6</accession>
<dbReference type="AlphaFoldDB" id="A0A3M7SPA6"/>
<comment type="caution">
    <text evidence="1">The sequence shown here is derived from an EMBL/GenBank/DDBJ whole genome shotgun (WGS) entry which is preliminary data.</text>
</comment>
<dbReference type="Proteomes" id="UP000276133">
    <property type="component" value="Unassembled WGS sequence"/>
</dbReference>
<organism evidence="1 2">
    <name type="scientific">Brachionus plicatilis</name>
    <name type="common">Marine rotifer</name>
    <name type="synonym">Brachionus muelleri</name>
    <dbReference type="NCBI Taxonomy" id="10195"/>
    <lineage>
        <taxon>Eukaryota</taxon>
        <taxon>Metazoa</taxon>
        <taxon>Spiralia</taxon>
        <taxon>Gnathifera</taxon>
        <taxon>Rotifera</taxon>
        <taxon>Eurotatoria</taxon>
        <taxon>Monogononta</taxon>
        <taxon>Pseudotrocha</taxon>
        <taxon>Ploima</taxon>
        <taxon>Brachionidae</taxon>
        <taxon>Brachionus</taxon>
    </lineage>
</organism>
<sequence>MCNKIEVHQELTRFKKCLYLYILVLKYLSIPASSGPIERTFTYAGYINRPQRSRMTLSLITNSRLRKRKNNDNSLNDAETISYENPTNLIINLEKGRPKLAGNWFSLK</sequence>
<proteinExistence type="predicted"/>
<dbReference type="InterPro" id="IPR012337">
    <property type="entry name" value="RNaseH-like_sf"/>
</dbReference>
<evidence type="ECO:0008006" key="3">
    <source>
        <dbReference type="Google" id="ProtNLM"/>
    </source>
</evidence>
<evidence type="ECO:0000313" key="2">
    <source>
        <dbReference type="Proteomes" id="UP000276133"/>
    </source>
</evidence>
<reference evidence="1 2" key="1">
    <citation type="journal article" date="2018" name="Sci. Rep.">
        <title>Genomic signatures of local adaptation to the degree of environmental predictability in rotifers.</title>
        <authorList>
            <person name="Franch-Gras L."/>
            <person name="Hahn C."/>
            <person name="Garcia-Roger E.M."/>
            <person name="Carmona M.J."/>
            <person name="Serra M."/>
            <person name="Gomez A."/>
        </authorList>
    </citation>
    <scope>NUCLEOTIDE SEQUENCE [LARGE SCALE GENOMIC DNA]</scope>
    <source>
        <strain evidence="1">HYR1</strain>
    </source>
</reference>
<name>A0A3M7SPA6_BRAPC</name>
<dbReference type="OrthoDB" id="10057873at2759"/>
<dbReference type="SUPFAM" id="SSF53098">
    <property type="entry name" value="Ribonuclease H-like"/>
    <property type="match status" value="1"/>
</dbReference>